<dbReference type="InterPro" id="IPR012337">
    <property type="entry name" value="RNaseH-like_sf"/>
</dbReference>
<dbReference type="GO" id="GO:0003887">
    <property type="term" value="F:DNA-directed DNA polymerase activity"/>
    <property type="evidence" value="ECO:0007669"/>
    <property type="project" value="UniProtKB-KW"/>
</dbReference>
<dbReference type="GO" id="GO:0006260">
    <property type="term" value="P:DNA replication"/>
    <property type="evidence" value="ECO:0007669"/>
    <property type="project" value="UniProtKB-KW"/>
</dbReference>
<dbReference type="InterPro" id="IPR004868">
    <property type="entry name" value="DNA-dir_DNA_pol_B_mt/vir"/>
</dbReference>
<keyword evidence="5" id="KW-0548">Nucleotidyltransferase</keyword>
<comment type="caution">
    <text evidence="11">The sequence shown here is derived from an EMBL/GenBank/DDBJ whole genome shotgun (WGS) entry which is preliminary data.</text>
</comment>
<feature type="domain" description="DNA-directed DNA polymerase family B mitochondria/virus" evidence="10">
    <location>
        <begin position="56"/>
        <end position="416"/>
    </location>
</feature>
<comment type="function">
    <text evidence="1">Involved in the transposition of the insertion sequence.</text>
</comment>
<dbReference type="InterPro" id="IPR043502">
    <property type="entry name" value="DNA/RNA_pol_sf"/>
</dbReference>
<dbReference type="Gene3D" id="3.90.1600.10">
    <property type="entry name" value="Palm domain of DNA polymerase"/>
    <property type="match status" value="2"/>
</dbReference>
<dbReference type="InterPro" id="IPR036397">
    <property type="entry name" value="RNaseH_sf"/>
</dbReference>
<comment type="similarity">
    <text evidence="2">Belongs to the DNA polymerase type-B family.</text>
</comment>
<protein>
    <recommendedName>
        <fullName evidence="3">DNA-directed DNA polymerase</fullName>
        <ecNumber evidence="3">2.7.7.7</ecNumber>
    </recommendedName>
</protein>
<accession>A0A2A8BP76</accession>
<sequence length="731" mass="85386">MGSKQKKERQKPAKLLTLDTETRGLTGNVFRVGLFDGTNYYKSNTFDEILDLFEQYKDYECHVYVHNLDFDLAKIASTLFKRDRVRFAKSIFINSNVVTLHSDSMILHDSLRLLPGSLEKLCKDFGLTDNAKKDLSDVIKEQGYAVYKKDGVTFDKKKSLGNYFENVPADDPTLNEYLEFDCRSLYEILTIVMDIANIGLETLVMCPTTASLAMRVYKEQYKEQFDKVATPFYMGEWGKFLEDHVRQSYYGGRTEVFTPHIKKGYHYDVNSLYPYVMKVAKFPVGYPNLLKDGQAEAKWKHWKRRAIGGGVMWCRVDVPEDMYIPVLPKRDPSGKLLFPVGKLEGVWALPELLEAEKHGCTIEAIFQMVYWERMEPIFKEFVEHFEDLKKNSKGAKRTFAKLIQNSLYGKFGMNRTRVSLGDMEDRYDLHQKEIPYKEFKHDCNGITLEFIQYMSESKASYIQPHIASYVTAYARILLFRGLIEQSKTGTVAYCDTDSIAGTSKMPENMIHDKDYGKWALEGVLVEGIFLQPKFYAELYEDGTEVLKAKGIPREKMEELSIENYREWLAIMKKGEQERIEIFEGHESRKKFLTTFKASEDFDTMREMKKSINLLLEQKRAIDYNAETTRPHKRYDYGEKKDTIDYAEYKEWEKKLNDTYDDVDDIKEIVDEIGYIKCMKQGDRYYEEYKHLTKSVKSKYFRRTGTPIDVWANESGWDVNELLEELRLMGVC</sequence>
<evidence type="ECO:0000256" key="3">
    <source>
        <dbReference type="ARBA" id="ARBA00012417"/>
    </source>
</evidence>
<evidence type="ECO:0000256" key="1">
    <source>
        <dbReference type="ARBA" id="ARBA00002286"/>
    </source>
</evidence>
<reference evidence="11 12" key="1">
    <citation type="submission" date="2017-09" db="EMBL/GenBank/DDBJ databases">
        <title>Large-scale bioinformatics analysis of Bacillus genomes uncovers conserved roles of natural products in bacterial physiology.</title>
        <authorList>
            <consortium name="Agbiome Team Llc"/>
            <person name="Bleich R.M."/>
            <person name="Grubbs K.J."/>
            <person name="Santa Maria K.C."/>
            <person name="Allen S.E."/>
            <person name="Farag S."/>
            <person name="Shank E.A."/>
            <person name="Bowers A."/>
        </authorList>
    </citation>
    <scope>NUCLEOTIDE SEQUENCE [LARGE SCALE GENOMIC DNA]</scope>
    <source>
        <strain evidence="11 12">AFS010764</strain>
    </source>
</reference>
<evidence type="ECO:0000256" key="6">
    <source>
        <dbReference type="ARBA" id="ARBA00022705"/>
    </source>
</evidence>
<dbReference type="Pfam" id="PF03175">
    <property type="entry name" value="DNA_pol_B_2"/>
    <property type="match status" value="1"/>
</dbReference>
<evidence type="ECO:0000256" key="7">
    <source>
        <dbReference type="ARBA" id="ARBA00022932"/>
    </source>
</evidence>
<dbReference type="SUPFAM" id="SSF53098">
    <property type="entry name" value="Ribonuclease H-like"/>
    <property type="match status" value="1"/>
</dbReference>
<dbReference type="InterPro" id="IPR023211">
    <property type="entry name" value="DNA_pol_palm_dom_sf"/>
</dbReference>
<dbReference type="Gene3D" id="3.30.420.10">
    <property type="entry name" value="Ribonuclease H-like superfamily/Ribonuclease H"/>
    <property type="match status" value="1"/>
</dbReference>
<organism evidence="11 12">
    <name type="scientific">Bacillus wiedmannii</name>
    <dbReference type="NCBI Taxonomy" id="1890302"/>
    <lineage>
        <taxon>Bacteria</taxon>
        <taxon>Bacillati</taxon>
        <taxon>Bacillota</taxon>
        <taxon>Bacilli</taxon>
        <taxon>Bacillales</taxon>
        <taxon>Bacillaceae</taxon>
        <taxon>Bacillus</taxon>
        <taxon>Bacillus cereus group</taxon>
    </lineage>
</organism>
<name>A0A2A8BP76_9BACI</name>
<keyword evidence="4" id="KW-0808">Transferase</keyword>
<proteinExistence type="inferred from homology"/>
<keyword evidence="8" id="KW-0238">DNA-binding</keyword>
<dbReference type="EMBL" id="NUDL01000035">
    <property type="protein sequence ID" value="PEM55841.1"/>
    <property type="molecule type" value="Genomic_DNA"/>
</dbReference>
<evidence type="ECO:0000256" key="8">
    <source>
        <dbReference type="ARBA" id="ARBA00023125"/>
    </source>
</evidence>
<evidence type="ECO:0000313" key="12">
    <source>
        <dbReference type="Proteomes" id="UP000220621"/>
    </source>
</evidence>
<evidence type="ECO:0000256" key="2">
    <source>
        <dbReference type="ARBA" id="ARBA00005755"/>
    </source>
</evidence>
<keyword evidence="7" id="KW-0239">DNA-directed DNA polymerase</keyword>
<dbReference type="PANTHER" id="PTHR33568:SF3">
    <property type="entry name" value="DNA-DIRECTED DNA POLYMERASE"/>
    <property type="match status" value="1"/>
</dbReference>
<dbReference type="GO" id="GO:0000166">
    <property type="term" value="F:nucleotide binding"/>
    <property type="evidence" value="ECO:0007669"/>
    <property type="project" value="InterPro"/>
</dbReference>
<evidence type="ECO:0000313" key="11">
    <source>
        <dbReference type="EMBL" id="PEM55841.1"/>
    </source>
</evidence>
<evidence type="ECO:0000259" key="10">
    <source>
        <dbReference type="Pfam" id="PF03175"/>
    </source>
</evidence>
<dbReference type="AlphaFoldDB" id="A0A2A8BP76"/>
<gene>
    <name evidence="11" type="ORF">CN611_13290</name>
</gene>
<evidence type="ECO:0000256" key="4">
    <source>
        <dbReference type="ARBA" id="ARBA00022679"/>
    </source>
</evidence>
<keyword evidence="6" id="KW-0235">DNA replication</keyword>
<dbReference type="Proteomes" id="UP000220621">
    <property type="component" value="Unassembled WGS sequence"/>
</dbReference>
<evidence type="ECO:0000256" key="5">
    <source>
        <dbReference type="ARBA" id="ARBA00022695"/>
    </source>
</evidence>
<dbReference type="SUPFAM" id="SSF56672">
    <property type="entry name" value="DNA/RNA polymerases"/>
    <property type="match status" value="1"/>
</dbReference>
<dbReference type="PRINTS" id="PR00106">
    <property type="entry name" value="DNAPOLB"/>
</dbReference>
<evidence type="ECO:0000256" key="9">
    <source>
        <dbReference type="ARBA" id="ARBA00049244"/>
    </source>
</evidence>
<dbReference type="GO" id="GO:0003677">
    <property type="term" value="F:DNA binding"/>
    <property type="evidence" value="ECO:0007669"/>
    <property type="project" value="UniProtKB-KW"/>
</dbReference>
<dbReference type="EC" id="2.7.7.7" evidence="3"/>
<dbReference type="PANTHER" id="PTHR33568">
    <property type="entry name" value="DNA POLYMERASE"/>
    <property type="match status" value="1"/>
</dbReference>
<dbReference type="InterPro" id="IPR006172">
    <property type="entry name" value="DNA-dir_DNA_pol_B"/>
</dbReference>
<dbReference type="RefSeq" id="WP_098102509.1">
    <property type="nucleotide sequence ID" value="NZ_NUDL01000035.1"/>
</dbReference>
<comment type="catalytic activity">
    <reaction evidence="9">
        <text>DNA(n) + a 2'-deoxyribonucleoside 5'-triphosphate = DNA(n+1) + diphosphate</text>
        <dbReference type="Rhea" id="RHEA:22508"/>
        <dbReference type="Rhea" id="RHEA-COMP:17339"/>
        <dbReference type="Rhea" id="RHEA-COMP:17340"/>
        <dbReference type="ChEBI" id="CHEBI:33019"/>
        <dbReference type="ChEBI" id="CHEBI:61560"/>
        <dbReference type="ChEBI" id="CHEBI:173112"/>
        <dbReference type="EC" id="2.7.7.7"/>
    </reaction>
</comment>